<feature type="coiled-coil region" evidence="7">
    <location>
        <begin position="271"/>
        <end position="298"/>
    </location>
</feature>
<dbReference type="PANTHER" id="PTHR43840">
    <property type="entry name" value="MITOCHONDRIAL METAL TRANSPORTER 1-RELATED"/>
    <property type="match status" value="1"/>
</dbReference>
<organism evidence="10 11">
    <name type="scientific">Autumnicola patrickiae</name>
    <dbReference type="NCBI Taxonomy" id="3075591"/>
    <lineage>
        <taxon>Bacteria</taxon>
        <taxon>Pseudomonadati</taxon>
        <taxon>Bacteroidota</taxon>
        <taxon>Flavobacteriia</taxon>
        <taxon>Flavobacteriales</taxon>
        <taxon>Flavobacteriaceae</taxon>
        <taxon>Autumnicola</taxon>
    </lineage>
</organism>
<evidence type="ECO:0000313" key="11">
    <source>
        <dbReference type="Proteomes" id="UP001261624"/>
    </source>
</evidence>
<keyword evidence="3" id="KW-0813">Transport</keyword>
<dbReference type="InterPro" id="IPR002524">
    <property type="entry name" value="Cation_efflux"/>
</dbReference>
<evidence type="ECO:0000256" key="1">
    <source>
        <dbReference type="ARBA" id="ARBA00004141"/>
    </source>
</evidence>
<keyword evidence="6 8" id="KW-0472">Membrane</keyword>
<gene>
    <name evidence="10" type="ORF">RM549_17775</name>
</gene>
<protein>
    <submittedName>
        <fullName evidence="10">Cation diffusion facilitator family transporter</fullName>
    </submittedName>
</protein>
<evidence type="ECO:0000256" key="5">
    <source>
        <dbReference type="ARBA" id="ARBA00022989"/>
    </source>
</evidence>
<evidence type="ECO:0000256" key="6">
    <source>
        <dbReference type="ARBA" id="ARBA00023136"/>
    </source>
</evidence>
<dbReference type="Proteomes" id="UP001261624">
    <property type="component" value="Unassembled WGS sequence"/>
</dbReference>
<sequence length="318" mass="36040">MGEEKTERKELELMKKARFVVWLTIGYLILDIIILYFTMQSSQAMKAAWIEDLLYLIPSISFLIASKIATKPASKNFRFGYDRAYTIGFLLSSFALFTIGVYLLIESLLKLVNHEVVTIGTTSIFGETIWFGWLMILAIGYSIVPVFLIGKEKLKISKKVNIQILYVDAKGQKADWLTSVATIFGIVGIGFGLWWADAVAAIVIALDILSDGVKSLKAATSEAMDRTPLNAFLQKEEPLVKKIEELVQNEDWVKDSLVRFRRSGNKVTGEILVMSQTEENLQENIHELKEKITNFNWQITEVVVSPVKEFPEIFDKKI</sequence>
<evidence type="ECO:0000313" key="10">
    <source>
        <dbReference type="EMBL" id="MDT0691646.1"/>
    </source>
</evidence>
<evidence type="ECO:0000256" key="4">
    <source>
        <dbReference type="ARBA" id="ARBA00022692"/>
    </source>
</evidence>
<dbReference type="SUPFAM" id="SSF161111">
    <property type="entry name" value="Cation efflux protein transmembrane domain-like"/>
    <property type="match status" value="1"/>
</dbReference>
<feature type="domain" description="Cation efflux protein transmembrane" evidence="9">
    <location>
        <begin position="21"/>
        <end position="221"/>
    </location>
</feature>
<keyword evidence="5 8" id="KW-1133">Transmembrane helix</keyword>
<comment type="subcellular location">
    <subcellularLocation>
        <location evidence="1">Membrane</location>
        <topology evidence="1">Multi-pass membrane protein</topology>
    </subcellularLocation>
</comment>
<dbReference type="InterPro" id="IPR027469">
    <property type="entry name" value="Cation_efflux_TMD_sf"/>
</dbReference>
<dbReference type="EMBL" id="JAVRHM010000030">
    <property type="protein sequence ID" value="MDT0691646.1"/>
    <property type="molecule type" value="Genomic_DNA"/>
</dbReference>
<dbReference type="NCBIfam" id="TIGR01297">
    <property type="entry name" value="CDF"/>
    <property type="match status" value="1"/>
</dbReference>
<dbReference type="PANTHER" id="PTHR43840:SF15">
    <property type="entry name" value="MITOCHONDRIAL METAL TRANSPORTER 1-RELATED"/>
    <property type="match status" value="1"/>
</dbReference>
<dbReference type="Gene3D" id="1.20.1510.10">
    <property type="entry name" value="Cation efflux protein transmembrane domain"/>
    <property type="match status" value="1"/>
</dbReference>
<dbReference type="Pfam" id="PF01545">
    <property type="entry name" value="Cation_efflux"/>
    <property type="match status" value="1"/>
</dbReference>
<feature type="transmembrane region" description="Helical" evidence="8">
    <location>
        <begin position="20"/>
        <end position="39"/>
    </location>
</feature>
<evidence type="ECO:0000256" key="2">
    <source>
        <dbReference type="ARBA" id="ARBA00008114"/>
    </source>
</evidence>
<name>A0ABU3E6M6_9FLAO</name>
<dbReference type="InterPro" id="IPR058533">
    <property type="entry name" value="Cation_efflux_TM"/>
</dbReference>
<evidence type="ECO:0000259" key="9">
    <source>
        <dbReference type="Pfam" id="PF01545"/>
    </source>
</evidence>
<feature type="transmembrane region" description="Helical" evidence="8">
    <location>
        <begin position="130"/>
        <end position="149"/>
    </location>
</feature>
<evidence type="ECO:0000256" key="7">
    <source>
        <dbReference type="SAM" id="Coils"/>
    </source>
</evidence>
<comment type="caution">
    <text evidence="10">The sequence shown here is derived from an EMBL/GenBank/DDBJ whole genome shotgun (WGS) entry which is preliminary data.</text>
</comment>
<reference evidence="10 11" key="1">
    <citation type="submission" date="2023-09" db="EMBL/GenBank/DDBJ databases">
        <authorList>
            <person name="Rey-Velasco X."/>
        </authorList>
    </citation>
    <scope>NUCLEOTIDE SEQUENCE [LARGE SCALE GENOMIC DNA]</scope>
    <source>
        <strain evidence="10 11">F188</strain>
    </source>
</reference>
<evidence type="ECO:0000256" key="3">
    <source>
        <dbReference type="ARBA" id="ARBA00022448"/>
    </source>
</evidence>
<feature type="transmembrane region" description="Helical" evidence="8">
    <location>
        <begin position="45"/>
        <end position="65"/>
    </location>
</feature>
<keyword evidence="11" id="KW-1185">Reference proteome</keyword>
<dbReference type="RefSeq" id="WP_311687282.1">
    <property type="nucleotide sequence ID" value="NZ_JAVRHM010000030.1"/>
</dbReference>
<evidence type="ECO:0000256" key="8">
    <source>
        <dbReference type="SAM" id="Phobius"/>
    </source>
</evidence>
<keyword evidence="7" id="KW-0175">Coiled coil</keyword>
<proteinExistence type="inferred from homology"/>
<keyword evidence="4 8" id="KW-0812">Transmembrane</keyword>
<accession>A0ABU3E6M6</accession>
<feature type="transmembrane region" description="Helical" evidence="8">
    <location>
        <begin position="176"/>
        <end position="196"/>
    </location>
</feature>
<dbReference type="InterPro" id="IPR050291">
    <property type="entry name" value="CDF_Transporter"/>
</dbReference>
<feature type="transmembrane region" description="Helical" evidence="8">
    <location>
        <begin position="85"/>
        <end position="105"/>
    </location>
</feature>
<comment type="similarity">
    <text evidence="2">Belongs to the cation diffusion facilitator (CDF) transporter (TC 2.A.4) family.</text>
</comment>